<organism evidence="3 4">
    <name type="scientific">Campylobacter geochelonis</name>
    <dbReference type="NCBI Taxonomy" id="1780362"/>
    <lineage>
        <taxon>Bacteria</taxon>
        <taxon>Pseudomonadati</taxon>
        <taxon>Campylobacterota</taxon>
        <taxon>Epsilonproteobacteria</taxon>
        <taxon>Campylobacterales</taxon>
        <taxon>Campylobacteraceae</taxon>
        <taxon>Campylobacter</taxon>
    </lineage>
</organism>
<dbReference type="SUPFAM" id="SSF56300">
    <property type="entry name" value="Metallo-dependent phosphatases"/>
    <property type="match status" value="1"/>
</dbReference>
<evidence type="ECO:0000313" key="3">
    <source>
        <dbReference type="EMBL" id="CZE47107.1"/>
    </source>
</evidence>
<proteinExistence type="predicted"/>
<feature type="binding site" evidence="2">
    <location>
        <position position="9"/>
    </location>
    <ligand>
        <name>Fe cation</name>
        <dbReference type="ChEBI" id="CHEBI:24875"/>
        <label>1</label>
    </ligand>
</feature>
<evidence type="ECO:0000256" key="2">
    <source>
        <dbReference type="PIRSR" id="PIRSR004789-51"/>
    </source>
</evidence>
<feature type="binding site" evidence="2">
    <location>
        <position position="174"/>
    </location>
    <ligand>
        <name>Fe cation</name>
        <dbReference type="ChEBI" id="CHEBI:24875"/>
        <label>2</label>
    </ligand>
</feature>
<dbReference type="AlphaFoldDB" id="A0A128EEX4"/>
<dbReference type="Proteomes" id="UP000069632">
    <property type="component" value="Unassembled WGS sequence"/>
</dbReference>
<dbReference type="Gene3D" id="3.60.21.10">
    <property type="match status" value="1"/>
</dbReference>
<keyword evidence="2" id="KW-0479">Metal-binding</keyword>
<dbReference type="PIRSF" id="PIRSF004789">
    <property type="entry name" value="DR1281"/>
    <property type="match status" value="1"/>
</dbReference>
<dbReference type="InterPro" id="IPR005235">
    <property type="entry name" value="YmdB-like"/>
</dbReference>
<protein>
    <submittedName>
        <fullName evidence="3">Metallophosphoesterase</fullName>
    </submittedName>
</protein>
<feature type="binding site" evidence="2">
    <location>
        <position position="40"/>
    </location>
    <ligand>
        <name>Fe cation</name>
        <dbReference type="ChEBI" id="CHEBI:24875"/>
        <label>2</label>
    </ligand>
</feature>
<evidence type="ECO:0000256" key="1">
    <source>
        <dbReference type="PIRSR" id="PIRSR004789-50"/>
    </source>
</evidence>
<dbReference type="Pfam" id="PF13277">
    <property type="entry name" value="YmdB"/>
    <property type="match status" value="1"/>
</dbReference>
<feature type="binding site" evidence="2">
    <location>
        <position position="68"/>
    </location>
    <ligand>
        <name>Fe cation</name>
        <dbReference type="ChEBI" id="CHEBI:24875"/>
        <label>2</label>
    </ligand>
</feature>
<dbReference type="GO" id="GO:0004113">
    <property type="term" value="F:2',3'-cyclic-nucleotide 3'-phosphodiesterase activity"/>
    <property type="evidence" value="ECO:0007669"/>
    <property type="project" value="TreeGrafter"/>
</dbReference>
<dbReference type="GO" id="GO:0046872">
    <property type="term" value="F:metal ion binding"/>
    <property type="evidence" value="ECO:0007669"/>
    <property type="project" value="UniProtKB-KW"/>
</dbReference>
<feature type="binding site" evidence="2">
    <location>
        <position position="149"/>
    </location>
    <ligand>
        <name>Fe cation</name>
        <dbReference type="ChEBI" id="CHEBI:24875"/>
        <label>2</label>
    </ligand>
</feature>
<dbReference type="PANTHER" id="PTHR36303:SF1">
    <property type="entry name" value="2',3'-CYCLIC-NUCLEOTIDE 2'-PHOSPHODIESTERASE"/>
    <property type="match status" value="1"/>
</dbReference>
<dbReference type="PANTHER" id="PTHR36303">
    <property type="entry name" value="2',3'-CYCLIC-NUCLEOTIDE 2'-PHOSPHODIESTERASE"/>
    <property type="match status" value="1"/>
</dbReference>
<keyword evidence="4" id="KW-1185">Reference proteome</keyword>
<name>A0A128EEX4_9BACT</name>
<dbReference type="RefSeq" id="WP_242647985.1">
    <property type="nucleotide sequence ID" value="NZ_CP053844.1"/>
</dbReference>
<feature type="binding site" evidence="2">
    <location>
        <position position="40"/>
    </location>
    <ligand>
        <name>Fe cation</name>
        <dbReference type="ChEBI" id="CHEBI:24875"/>
        <label>1</label>
    </ligand>
</feature>
<gene>
    <name evidence="3" type="ORF">ERS672216_00718</name>
</gene>
<sequence>MIRVGFLGDVVGKPGREMLKRYVKEMKTKFSLDFVVANCENASGGFGLSAKNAVEIFEYGVDVITGGNHSFDKKDVLPLMQTLPILRPFNHYDNTDGKGVITLKNSDGKSLSVINMLGAMGLNLVKNPFLSIDEALNLCESKNILVDYHAEMTSEKMAFFWDNKERVSAVFGTHTHVGTDDLKISGNAVYVSDAGLVGAREGVIGMDAAASVAGFKTGIKHSFGVNEKYKKIFQMIVFECENGVSTDAFKIKIIDENEIITKAYND</sequence>
<feature type="binding site" evidence="2">
    <location>
        <position position="176"/>
    </location>
    <ligand>
        <name>Fe cation</name>
        <dbReference type="ChEBI" id="CHEBI:24875"/>
        <label>1</label>
    </ligand>
</feature>
<accession>A0A128EEX4</accession>
<reference evidence="3 4" key="1">
    <citation type="submission" date="2016-02" db="EMBL/GenBank/DDBJ databases">
        <authorList>
            <consortium name="Pathogen Informatics"/>
        </authorList>
    </citation>
    <scope>NUCLEOTIDE SEQUENCE [LARGE SCALE GENOMIC DNA]</scope>
    <source>
        <strain evidence="3 4">RC20</strain>
    </source>
</reference>
<evidence type="ECO:0000313" key="4">
    <source>
        <dbReference type="Proteomes" id="UP000069632"/>
    </source>
</evidence>
<feature type="binding site" evidence="2">
    <location>
        <position position="41"/>
    </location>
    <ligand>
        <name>Fe cation</name>
        <dbReference type="ChEBI" id="CHEBI:24875"/>
        <label>1</label>
    </ligand>
</feature>
<dbReference type="EMBL" id="FIZP01000002">
    <property type="protein sequence ID" value="CZE47107.1"/>
    <property type="molecule type" value="Genomic_DNA"/>
</dbReference>
<feature type="active site" description="Proton donor" evidence="1">
    <location>
        <position position="69"/>
    </location>
</feature>
<dbReference type="InterPro" id="IPR029052">
    <property type="entry name" value="Metallo-depent_PP-like"/>
</dbReference>